<dbReference type="Proteomes" id="UP000248706">
    <property type="component" value="Unassembled WGS sequence"/>
</dbReference>
<dbReference type="Gene3D" id="3.20.20.80">
    <property type="entry name" value="Glycosidases"/>
    <property type="match status" value="1"/>
</dbReference>
<feature type="domain" description="Apiosidase-like catalytic" evidence="2">
    <location>
        <begin position="2"/>
        <end position="322"/>
    </location>
</feature>
<dbReference type="AlphaFoldDB" id="A0A328VBR7"/>
<dbReference type="InterPro" id="IPR025277">
    <property type="entry name" value="Apiosidase-like_cat_dom"/>
</dbReference>
<dbReference type="PANTHER" id="PTHR37836">
    <property type="entry name" value="LMO1036 PROTEIN"/>
    <property type="match status" value="1"/>
</dbReference>
<feature type="domain" description="Putative collagen-binding" evidence="1">
    <location>
        <begin position="325"/>
        <end position="416"/>
    </location>
</feature>
<evidence type="ECO:0008006" key="5">
    <source>
        <dbReference type="Google" id="ProtNLM"/>
    </source>
</evidence>
<organism evidence="3 4">
    <name type="scientific">Thermogemmatispora tikiterensis</name>
    <dbReference type="NCBI Taxonomy" id="1825093"/>
    <lineage>
        <taxon>Bacteria</taxon>
        <taxon>Bacillati</taxon>
        <taxon>Chloroflexota</taxon>
        <taxon>Ktedonobacteria</taxon>
        <taxon>Thermogemmatisporales</taxon>
        <taxon>Thermogemmatisporaceae</taxon>
        <taxon>Thermogemmatispora</taxon>
    </lineage>
</organism>
<gene>
    <name evidence="3" type="ORF">A4R35_01560</name>
</gene>
<dbReference type="Pfam" id="PF12904">
    <property type="entry name" value="Collagen_bind_2"/>
    <property type="match status" value="1"/>
</dbReference>
<keyword evidence="4" id="KW-1185">Reference proteome</keyword>
<comment type="caution">
    <text evidence="3">The sequence shown here is derived from an EMBL/GenBank/DDBJ whole genome shotgun (WGS) entry which is preliminary data.</text>
</comment>
<evidence type="ECO:0000313" key="3">
    <source>
        <dbReference type="EMBL" id="RAQ94201.1"/>
    </source>
</evidence>
<dbReference type="InterPro" id="IPR024749">
    <property type="entry name" value="Collagen-bd_put"/>
</dbReference>
<proteinExistence type="predicted"/>
<evidence type="ECO:0000259" key="2">
    <source>
        <dbReference type="Pfam" id="PF13204"/>
    </source>
</evidence>
<dbReference type="EMBL" id="MCIF01000002">
    <property type="protein sequence ID" value="RAQ94201.1"/>
    <property type="molecule type" value="Genomic_DNA"/>
</dbReference>
<dbReference type="PANTHER" id="PTHR37836:SF3">
    <property type="entry name" value="ENDOGLUCANASE"/>
    <property type="match status" value="1"/>
</dbReference>
<reference evidence="3 4" key="1">
    <citation type="submission" date="2016-08" db="EMBL/GenBank/DDBJ databases">
        <title>Analysis of Carbohydrate Active Enzymes in Thermogemmatispora T81 Reveals Carbohydrate Degradation Ability.</title>
        <authorList>
            <person name="Tomazini A."/>
            <person name="Lal S."/>
            <person name="Stott M."/>
            <person name="Henrissat B."/>
            <person name="Polikarpov I."/>
            <person name="Sparling R."/>
            <person name="Levin D.B."/>
        </authorList>
    </citation>
    <scope>NUCLEOTIDE SEQUENCE [LARGE SCALE GENOMIC DNA]</scope>
    <source>
        <strain evidence="3 4">T81</strain>
    </source>
</reference>
<sequence>MSDNGRFLVTADGQPFFWLADTAWELVHRLTRDDVDTYLRIRSQQGFNVIQTVILAENDGLHQPNREGQLPLIGDDPTRPNEAYFQFADYVVQKAQDYGLYLGLLPTWGDKVNQQRGIGPAVFTQDNAYPYGTFLGQRYRNASNILWILGGDRPADGYETIWRNMAAGIRDGVGGPTFMTYHPNGGQSSSQWFHNDSWLTMNMLQSGHSARDLPTWGVIAHDYSLTPAKPVLDGESNYEDHPVNWDPSNGYFTEYEVRRQAYRSVFAGGCGYTYGNHSIWQCFQPGYGPIAYAIFYWYRVLDHPAALQMRYLRDLMLSRPYFVRIPDQSLILSGEGDGPFHAQATRASDGSYAFIYIPDPVRTVAIDTSKIAGDTATAWWYDPRSGNASSIGDVSTGGPQQFTTPGDGPDWVLVLDQKGRGFAAPGQPLS</sequence>
<dbReference type="InterPro" id="IPR017853">
    <property type="entry name" value="GH"/>
</dbReference>
<dbReference type="SUPFAM" id="SSF51445">
    <property type="entry name" value="(Trans)glycosidases"/>
    <property type="match status" value="1"/>
</dbReference>
<protein>
    <recommendedName>
        <fullName evidence="5">DUF4038 domain-containing protein</fullName>
    </recommendedName>
</protein>
<accession>A0A328VBR7</accession>
<name>A0A328VBR7_9CHLR</name>
<dbReference type="Pfam" id="PF13204">
    <property type="entry name" value="Apiosidase"/>
    <property type="match status" value="1"/>
</dbReference>
<evidence type="ECO:0000259" key="1">
    <source>
        <dbReference type="Pfam" id="PF12904"/>
    </source>
</evidence>
<evidence type="ECO:0000313" key="4">
    <source>
        <dbReference type="Proteomes" id="UP000248706"/>
    </source>
</evidence>